<dbReference type="PANTHER" id="PTHR48022">
    <property type="entry name" value="PLASTIDIC GLUCOSE TRANSPORTER 4"/>
    <property type="match status" value="1"/>
</dbReference>
<dbReference type="Pfam" id="PF00083">
    <property type="entry name" value="Sugar_tr"/>
    <property type="match status" value="1"/>
</dbReference>
<comment type="subcellular location">
    <subcellularLocation>
        <location evidence="1">Membrane</location>
        <topology evidence="1">Multi-pass membrane protein</topology>
    </subcellularLocation>
</comment>
<feature type="transmembrane region" description="Helical" evidence="9">
    <location>
        <begin position="463"/>
        <end position="481"/>
    </location>
</feature>
<evidence type="ECO:0000313" key="12">
    <source>
        <dbReference type="Proteomes" id="UP000310108"/>
    </source>
</evidence>
<dbReference type="InterPro" id="IPR020846">
    <property type="entry name" value="MFS_dom"/>
</dbReference>
<feature type="transmembrane region" description="Helical" evidence="9">
    <location>
        <begin position="225"/>
        <end position="246"/>
    </location>
</feature>
<dbReference type="NCBIfam" id="TIGR00879">
    <property type="entry name" value="SP"/>
    <property type="match status" value="1"/>
</dbReference>
<keyword evidence="12" id="KW-1185">Reference proteome</keyword>
<evidence type="ECO:0000256" key="9">
    <source>
        <dbReference type="SAM" id="Phobius"/>
    </source>
</evidence>
<dbReference type="Gene3D" id="1.20.1250.20">
    <property type="entry name" value="MFS general substrate transporter like domains"/>
    <property type="match status" value="1"/>
</dbReference>
<feature type="transmembrane region" description="Helical" evidence="9">
    <location>
        <begin position="385"/>
        <end position="408"/>
    </location>
</feature>
<dbReference type="InterPro" id="IPR050360">
    <property type="entry name" value="MFS_Sugar_Transporters"/>
</dbReference>
<evidence type="ECO:0000313" key="11">
    <source>
        <dbReference type="EMBL" id="TKW49675.1"/>
    </source>
</evidence>
<feature type="compositionally biased region" description="Basic and acidic residues" evidence="8">
    <location>
        <begin position="11"/>
        <end position="24"/>
    </location>
</feature>
<dbReference type="SUPFAM" id="SSF103473">
    <property type="entry name" value="MFS general substrate transporter"/>
    <property type="match status" value="1"/>
</dbReference>
<evidence type="ECO:0000256" key="5">
    <source>
        <dbReference type="ARBA" id="ARBA00022989"/>
    </source>
</evidence>
<dbReference type="Proteomes" id="UP000310108">
    <property type="component" value="Unassembled WGS sequence"/>
</dbReference>
<gene>
    <name evidence="11" type="primary">LAC12</name>
    <name evidence="11" type="ORF">CTA1_5118</name>
</gene>
<comment type="caution">
    <text evidence="11">The sequence shown here is derived from an EMBL/GenBank/DDBJ whole genome shotgun (WGS) entry which is preliminary data.</text>
</comment>
<feature type="transmembrane region" description="Helical" evidence="9">
    <location>
        <begin position="428"/>
        <end position="451"/>
    </location>
</feature>
<keyword evidence="3 7" id="KW-0813">Transport</keyword>
<feature type="domain" description="Major facilitator superfamily (MFS) profile" evidence="10">
    <location>
        <begin position="63"/>
        <end position="515"/>
    </location>
</feature>
<feature type="transmembrane region" description="Helical" evidence="9">
    <location>
        <begin position="493"/>
        <end position="511"/>
    </location>
</feature>
<evidence type="ECO:0000256" key="2">
    <source>
        <dbReference type="ARBA" id="ARBA00010992"/>
    </source>
</evidence>
<dbReference type="PANTHER" id="PTHR48022:SF13">
    <property type="entry name" value="MAJOR FACILITATOR SUPERFAMILY (MFS) PROFILE DOMAIN-CONTAINING PROTEIN"/>
    <property type="match status" value="1"/>
</dbReference>
<evidence type="ECO:0000256" key="7">
    <source>
        <dbReference type="RuleBase" id="RU003346"/>
    </source>
</evidence>
<accession>A0A4U6X3E1</accession>
<feature type="transmembrane region" description="Helical" evidence="9">
    <location>
        <begin position="195"/>
        <end position="213"/>
    </location>
</feature>
<feature type="transmembrane region" description="Helical" evidence="9">
    <location>
        <begin position="101"/>
        <end position="122"/>
    </location>
</feature>
<feature type="transmembrane region" description="Helical" evidence="9">
    <location>
        <begin position="358"/>
        <end position="378"/>
    </location>
</feature>
<feature type="region of interest" description="Disordered" evidence="8">
    <location>
        <begin position="1"/>
        <end position="24"/>
    </location>
</feature>
<reference evidence="11 12" key="1">
    <citation type="journal article" date="2019" name="PLoS ONE">
        <title>Comparative genome analysis indicates high evolutionary potential of pathogenicity genes in Colletotrichum tanaceti.</title>
        <authorList>
            <person name="Lelwala R.V."/>
            <person name="Korhonen P.K."/>
            <person name="Young N.D."/>
            <person name="Scott J.B."/>
            <person name="Ades P.A."/>
            <person name="Gasser R.B."/>
            <person name="Taylor P.W.J."/>
        </authorList>
    </citation>
    <scope>NUCLEOTIDE SEQUENCE [LARGE SCALE GENOMIC DNA]</scope>
    <source>
        <strain evidence="11">BRIP57314</strain>
    </source>
</reference>
<sequence length="563" mass="61096">MATATTNTDTAAHDGHDEKDLSVHEAKQPAVVITKTVMGDEAFQQAMLKEPPSWFGNPIIIPAIMVAFCCSTTNGYDGSLFGTLLSNDDFKNFFGVENKGIAAGIVTAMYQIGSVVSIPFVGPAIDTWGRRVGMFLGSLIIVIGVIIQITCIQTGSVNQFMAGRFFLGFGVQIAAAAGPIYVVEIAHPAHRGVCGGLYNVMWPVGALVASSAARGALGLGGSTSWAIPVGLQAMFPGVILLGSLLLPESPRWLYTNNKRDEARRILSRLHSRGNADSEWVRLQINEYEEFLELEGSDKKWWDYRALFRNRASFYRLTCNCLVSCFGQWAGNGIVSYFLSAFLDTAGIRGGPTQMNVQMGMNAIQIVFAAAGASIVDGVGRRPMLIVVNVVCGLCWIGVIVPASIANIVDMDDKDAAAAIDPNVSRAMLAWVYIFQICYSAGWTPMQALYPVEVLSYEIRAKGMAFSGLFTNFALLSNQFGVPVALQDIQWRTYIVFCVWCFVQAGILYFLVPETKNRTLEELDIIFSSPNPVKASTAKKHYEVDASANIVHVEGSTGHDARGV</sequence>
<feature type="transmembrane region" description="Helical" evidence="9">
    <location>
        <begin position="54"/>
        <end position="76"/>
    </location>
</feature>
<feature type="transmembrane region" description="Helical" evidence="9">
    <location>
        <begin position="313"/>
        <end position="338"/>
    </location>
</feature>
<organism evidence="11 12">
    <name type="scientific">Colletotrichum tanaceti</name>
    <dbReference type="NCBI Taxonomy" id="1306861"/>
    <lineage>
        <taxon>Eukaryota</taxon>
        <taxon>Fungi</taxon>
        <taxon>Dikarya</taxon>
        <taxon>Ascomycota</taxon>
        <taxon>Pezizomycotina</taxon>
        <taxon>Sordariomycetes</taxon>
        <taxon>Hypocreomycetidae</taxon>
        <taxon>Glomerellales</taxon>
        <taxon>Glomerellaceae</taxon>
        <taxon>Colletotrichum</taxon>
        <taxon>Colletotrichum destructivum species complex</taxon>
    </lineage>
</organism>
<dbReference type="AlphaFoldDB" id="A0A4U6X3E1"/>
<dbReference type="GO" id="GO:0005351">
    <property type="term" value="F:carbohydrate:proton symporter activity"/>
    <property type="evidence" value="ECO:0007669"/>
    <property type="project" value="TreeGrafter"/>
</dbReference>
<evidence type="ECO:0000256" key="8">
    <source>
        <dbReference type="SAM" id="MobiDB-lite"/>
    </source>
</evidence>
<keyword evidence="5 9" id="KW-1133">Transmembrane helix</keyword>
<evidence type="ECO:0000259" key="10">
    <source>
        <dbReference type="PROSITE" id="PS50850"/>
    </source>
</evidence>
<evidence type="ECO:0000256" key="3">
    <source>
        <dbReference type="ARBA" id="ARBA00022448"/>
    </source>
</evidence>
<dbReference type="FunFam" id="1.20.1250.20:FF:000134">
    <property type="entry name" value="MFS sugar transporter protein"/>
    <property type="match status" value="1"/>
</dbReference>
<dbReference type="EMBL" id="PJEX01000499">
    <property type="protein sequence ID" value="TKW49675.1"/>
    <property type="molecule type" value="Genomic_DNA"/>
</dbReference>
<keyword evidence="4 9" id="KW-0812">Transmembrane</keyword>
<keyword evidence="6 9" id="KW-0472">Membrane</keyword>
<comment type="similarity">
    <text evidence="2 7">Belongs to the major facilitator superfamily. Sugar transporter (TC 2.A.1.1) family.</text>
</comment>
<feature type="transmembrane region" description="Helical" evidence="9">
    <location>
        <begin position="134"/>
        <end position="155"/>
    </location>
</feature>
<dbReference type="InterPro" id="IPR036259">
    <property type="entry name" value="MFS_trans_sf"/>
</dbReference>
<protein>
    <submittedName>
        <fullName evidence="11">Lactose permease</fullName>
    </submittedName>
</protein>
<dbReference type="GO" id="GO:0016020">
    <property type="term" value="C:membrane"/>
    <property type="evidence" value="ECO:0007669"/>
    <property type="project" value="UniProtKB-SubCell"/>
</dbReference>
<proteinExistence type="inferred from homology"/>
<feature type="transmembrane region" description="Helical" evidence="9">
    <location>
        <begin position="161"/>
        <end position="183"/>
    </location>
</feature>
<feature type="compositionally biased region" description="Low complexity" evidence="8">
    <location>
        <begin position="1"/>
        <end position="10"/>
    </location>
</feature>
<evidence type="ECO:0000256" key="6">
    <source>
        <dbReference type="ARBA" id="ARBA00023136"/>
    </source>
</evidence>
<evidence type="ECO:0000256" key="1">
    <source>
        <dbReference type="ARBA" id="ARBA00004141"/>
    </source>
</evidence>
<dbReference type="PROSITE" id="PS50850">
    <property type="entry name" value="MFS"/>
    <property type="match status" value="1"/>
</dbReference>
<dbReference type="InterPro" id="IPR003663">
    <property type="entry name" value="Sugar/inositol_transpt"/>
</dbReference>
<dbReference type="InterPro" id="IPR005828">
    <property type="entry name" value="MFS_sugar_transport-like"/>
</dbReference>
<evidence type="ECO:0000256" key="4">
    <source>
        <dbReference type="ARBA" id="ARBA00022692"/>
    </source>
</evidence>
<name>A0A4U6X3E1_9PEZI</name>